<feature type="transmembrane region" description="Helical" evidence="1">
    <location>
        <begin position="31"/>
        <end position="50"/>
    </location>
</feature>
<dbReference type="Proteomes" id="UP000782610">
    <property type="component" value="Unassembled WGS sequence"/>
</dbReference>
<evidence type="ECO:0000313" key="2">
    <source>
        <dbReference type="EMBL" id="MBI4924023.1"/>
    </source>
</evidence>
<evidence type="ECO:0000256" key="1">
    <source>
        <dbReference type="SAM" id="Phobius"/>
    </source>
</evidence>
<keyword evidence="1" id="KW-0812">Transmembrane</keyword>
<dbReference type="EMBL" id="JACRAF010000067">
    <property type="protein sequence ID" value="MBI4924023.1"/>
    <property type="molecule type" value="Genomic_DNA"/>
</dbReference>
<keyword evidence="1" id="KW-0472">Membrane</keyword>
<name>A0A933P0Q4_9HYPH</name>
<sequence>MADEPLRTTTFLLTTADALAYEQAAGRVSPLGILALLLWLGIWGSAALLLPPDWAGPRIGWTFSLLVSVLVAIAYVLALLLLSVRQWLRARRRMKRPTELTLSEWPDRLEVIGGGLMPRAIDFPDIRRSVSTKTHLFLETDEEVLILPRRAFPEVGAFEALAARIADTPRPEQPPDDA</sequence>
<evidence type="ECO:0008006" key="4">
    <source>
        <dbReference type="Google" id="ProtNLM"/>
    </source>
</evidence>
<keyword evidence="1" id="KW-1133">Transmembrane helix</keyword>
<reference evidence="2" key="1">
    <citation type="submission" date="2020-07" db="EMBL/GenBank/DDBJ databases">
        <title>Huge and variable diversity of episymbiotic CPR bacteria and DPANN archaea in groundwater ecosystems.</title>
        <authorList>
            <person name="He C.Y."/>
            <person name="Keren R."/>
            <person name="Whittaker M."/>
            <person name="Farag I.F."/>
            <person name="Doudna J."/>
            <person name="Cate J.H.D."/>
            <person name="Banfield J.F."/>
        </authorList>
    </citation>
    <scope>NUCLEOTIDE SEQUENCE</scope>
    <source>
        <strain evidence="2">NC_groundwater_1586_Pr3_B-0.1um_66_15</strain>
    </source>
</reference>
<comment type="caution">
    <text evidence="2">The sequence shown here is derived from an EMBL/GenBank/DDBJ whole genome shotgun (WGS) entry which is preliminary data.</text>
</comment>
<protein>
    <recommendedName>
        <fullName evidence="4">YcxB family protein</fullName>
    </recommendedName>
</protein>
<feature type="transmembrane region" description="Helical" evidence="1">
    <location>
        <begin position="62"/>
        <end position="84"/>
    </location>
</feature>
<dbReference type="AlphaFoldDB" id="A0A933P0Q4"/>
<organism evidence="2 3">
    <name type="scientific">Devosia nanyangense</name>
    <dbReference type="NCBI Taxonomy" id="1228055"/>
    <lineage>
        <taxon>Bacteria</taxon>
        <taxon>Pseudomonadati</taxon>
        <taxon>Pseudomonadota</taxon>
        <taxon>Alphaproteobacteria</taxon>
        <taxon>Hyphomicrobiales</taxon>
        <taxon>Devosiaceae</taxon>
        <taxon>Devosia</taxon>
    </lineage>
</organism>
<accession>A0A933P0Q4</accession>
<gene>
    <name evidence="2" type="ORF">HY834_20000</name>
</gene>
<evidence type="ECO:0000313" key="3">
    <source>
        <dbReference type="Proteomes" id="UP000782610"/>
    </source>
</evidence>
<proteinExistence type="predicted"/>